<reference evidence="2" key="1">
    <citation type="submission" date="2021-02" db="EMBL/GenBank/DDBJ databases">
        <authorList>
            <person name="Nowell W R."/>
        </authorList>
    </citation>
    <scope>NUCLEOTIDE SEQUENCE</scope>
</reference>
<gene>
    <name evidence="2" type="ORF">XDN619_LOCUS27065</name>
</gene>
<comment type="caution">
    <text evidence="2">The sequence shown here is derived from an EMBL/GenBank/DDBJ whole genome shotgun (WGS) entry which is preliminary data.</text>
</comment>
<evidence type="ECO:0000313" key="3">
    <source>
        <dbReference type="Proteomes" id="UP000663887"/>
    </source>
</evidence>
<dbReference type="AlphaFoldDB" id="A0A816X5C1"/>
<sequence length="149" mass="16908">MSPRRGGGLHDRRKGEQDNARVCTPNTGTPQQPTITNELPPTQAARAELVISSLILEAFSNIQKNHSNTFTLYANDVKSFSRLLNELSSVIYKNEQHQSTIYISHSIQRVIDIDIDKEAFAKQVDLEIYEQEIKQSLTDQGFKFEKLSD</sequence>
<name>A0A816X5C1_9BILA</name>
<dbReference type="EMBL" id="CAJNRG010012731">
    <property type="protein sequence ID" value="CAF2142767.1"/>
    <property type="molecule type" value="Genomic_DNA"/>
</dbReference>
<feature type="compositionally biased region" description="Basic and acidic residues" evidence="1">
    <location>
        <begin position="8"/>
        <end position="19"/>
    </location>
</feature>
<feature type="compositionally biased region" description="Polar residues" evidence="1">
    <location>
        <begin position="24"/>
        <end position="37"/>
    </location>
</feature>
<proteinExistence type="predicted"/>
<evidence type="ECO:0000313" key="2">
    <source>
        <dbReference type="EMBL" id="CAF2142767.1"/>
    </source>
</evidence>
<dbReference type="Proteomes" id="UP000663887">
    <property type="component" value="Unassembled WGS sequence"/>
</dbReference>
<organism evidence="2 3">
    <name type="scientific">Rotaria magnacalcarata</name>
    <dbReference type="NCBI Taxonomy" id="392030"/>
    <lineage>
        <taxon>Eukaryota</taxon>
        <taxon>Metazoa</taxon>
        <taxon>Spiralia</taxon>
        <taxon>Gnathifera</taxon>
        <taxon>Rotifera</taxon>
        <taxon>Eurotatoria</taxon>
        <taxon>Bdelloidea</taxon>
        <taxon>Philodinida</taxon>
        <taxon>Philodinidae</taxon>
        <taxon>Rotaria</taxon>
    </lineage>
</organism>
<accession>A0A816X5C1</accession>
<feature type="region of interest" description="Disordered" evidence="1">
    <location>
        <begin position="1"/>
        <end position="37"/>
    </location>
</feature>
<protein>
    <submittedName>
        <fullName evidence="2">Uncharacterized protein</fullName>
    </submittedName>
</protein>
<evidence type="ECO:0000256" key="1">
    <source>
        <dbReference type="SAM" id="MobiDB-lite"/>
    </source>
</evidence>